<dbReference type="Proteomes" id="UP001059041">
    <property type="component" value="Unassembled WGS sequence"/>
</dbReference>
<evidence type="ECO:0000313" key="3">
    <source>
        <dbReference type="Proteomes" id="UP001059041"/>
    </source>
</evidence>
<gene>
    <name evidence="2" type="ORF">IRJ41_016957</name>
</gene>
<name>A0A9W7T2S9_TRIRA</name>
<organism evidence="2 3">
    <name type="scientific">Triplophysa rosa</name>
    <name type="common">Cave loach</name>
    <dbReference type="NCBI Taxonomy" id="992332"/>
    <lineage>
        <taxon>Eukaryota</taxon>
        <taxon>Metazoa</taxon>
        <taxon>Chordata</taxon>
        <taxon>Craniata</taxon>
        <taxon>Vertebrata</taxon>
        <taxon>Euteleostomi</taxon>
        <taxon>Actinopterygii</taxon>
        <taxon>Neopterygii</taxon>
        <taxon>Teleostei</taxon>
        <taxon>Ostariophysi</taxon>
        <taxon>Cypriniformes</taxon>
        <taxon>Nemacheilidae</taxon>
        <taxon>Triplophysa</taxon>
    </lineage>
</organism>
<evidence type="ECO:0000313" key="2">
    <source>
        <dbReference type="EMBL" id="KAI7789492.1"/>
    </source>
</evidence>
<feature type="region of interest" description="Disordered" evidence="1">
    <location>
        <begin position="1"/>
        <end position="34"/>
    </location>
</feature>
<feature type="compositionally biased region" description="Basic and acidic residues" evidence="1">
    <location>
        <begin position="22"/>
        <end position="34"/>
    </location>
</feature>
<dbReference type="AlphaFoldDB" id="A0A9W7T2S9"/>
<reference evidence="2" key="1">
    <citation type="submission" date="2021-02" db="EMBL/GenBank/DDBJ databases">
        <title>Comparative genomics reveals that relaxation of natural selection precedes convergent phenotypic evolution of cavefish.</title>
        <authorList>
            <person name="Peng Z."/>
        </authorList>
    </citation>
    <scope>NUCLEOTIDE SEQUENCE</scope>
    <source>
        <tissue evidence="2">Muscle</tissue>
    </source>
</reference>
<sequence>MKKYKSYLDSQDNDIPKTTNRRFKELGANKENSRRGGYKGYVCFNDSELPRTTEYRRRKKLLPVNFNNNEATKENNNVHYTQCPRPAKRFKSDNQEQEIVEWSVNEVTTNDGRGLPHQTNLCKSPEIHHQEANLHSQTIQDRTDIVCGGHQEHTTDLQPAPEIPHLNQGPSSNPSQGSEVDELLYPGAPISRVYLMFYTVVGKYWY</sequence>
<dbReference type="EMBL" id="JAFHDT010000454">
    <property type="protein sequence ID" value="KAI7789492.1"/>
    <property type="molecule type" value="Genomic_DNA"/>
</dbReference>
<proteinExistence type="predicted"/>
<accession>A0A9W7T2S9</accession>
<feature type="compositionally biased region" description="Polar residues" evidence="1">
    <location>
        <begin position="168"/>
        <end position="178"/>
    </location>
</feature>
<feature type="region of interest" description="Disordered" evidence="1">
    <location>
        <begin position="151"/>
        <end position="180"/>
    </location>
</feature>
<evidence type="ECO:0000256" key="1">
    <source>
        <dbReference type="SAM" id="MobiDB-lite"/>
    </source>
</evidence>
<keyword evidence="3" id="KW-1185">Reference proteome</keyword>
<comment type="caution">
    <text evidence="2">The sequence shown here is derived from an EMBL/GenBank/DDBJ whole genome shotgun (WGS) entry which is preliminary data.</text>
</comment>
<protein>
    <submittedName>
        <fullName evidence="2">Uncharacterized protein</fullName>
    </submittedName>
</protein>